<gene>
    <name evidence="10" type="primary">FAT1</name>
    <name evidence="10" type="ORF">T11_3629</name>
</gene>
<protein>
    <submittedName>
        <fullName evidence="10">Protocadherin Fat 1</fullName>
    </submittedName>
</protein>
<dbReference type="InterPro" id="IPR001881">
    <property type="entry name" value="EGF-like_Ca-bd_dom"/>
</dbReference>
<comment type="caution">
    <text evidence="7">Lacks conserved residue(s) required for the propagation of feature annotation.</text>
</comment>
<dbReference type="EMBL" id="JYDP01000022">
    <property type="protein sequence ID" value="KRZ14739.1"/>
    <property type="molecule type" value="Genomic_DNA"/>
</dbReference>
<feature type="transmembrane region" description="Helical" evidence="8">
    <location>
        <begin position="64"/>
        <end position="84"/>
    </location>
</feature>
<feature type="disulfide bond" evidence="7">
    <location>
        <begin position="113"/>
        <end position="122"/>
    </location>
</feature>
<dbReference type="PROSITE" id="PS01186">
    <property type="entry name" value="EGF_2"/>
    <property type="match status" value="3"/>
</dbReference>
<dbReference type="SMART" id="SM00181">
    <property type="entry name" value="EGF"/>
    <property type="match status" value="3"/>
</dbReference>
<name>A0A0V1HVI0_9BILA</name>
<proteinExistence type="predicted"/>
<evidence type="ECO:0000256" key="3">
    <source>
        <dbReference type="ARBA" id="ARBA00022536"/>
    </source>
</evidence>
<keyword evidence="3 7" id="KW-0245">EGF-like domain</keyword>
<dbReference type="CDD" id="cd00054">
    <property type="entry name" value="EGF_CA"/>
    <property type="match status" value="1"/>
</dbReference>
<keyword evidence="4" id="KW-0732">Signal</keyword>
<dbReference type="GO" id="GO:0016020">
    <property type="term" value="C:membrane"/>
    <property type="evidence" value="ECO:0007669"/>
    <property type="project" value="UniProtKB-SubCell"/>
</dbReference>
<evidence type="ECO:0000313" key="11">
    <source>
        <dbReference type="Proteomes" id="UP000055024"/>
    </source>
</evidence>
<dbReference type="Proteomes" id="UP000055024">
    <property type="component" value="Unassembled WGS sequence"/>
</dbReference>
<dbReference type="GO" id="GO:0005509">
    <property type="term" value="F:calcium ion binding"/>
    <property type="evidence" value="ECO:0007669"/>
    <property type="project" value="InterPro"/>
</dbReference>
<feature type="disulfide bond" evidence="7">
    <location>
        <begin position="152"/>
        <end position="161"/>
    </location>
</feature>
<keyword evidence="11" id="KW-1185">Reference proteome</keyword>
<dbReference type="PROSITE" id="PS00022">
    <property type="entry name" value="EGF_1"/>
    <property type="match status" value="3"/>
</dbReference>
<dbReference type="SUPFAM" id="SSF57196">
    <property type="entry name" value="EGF/Laminin"/>
    <property type="match status" value="3"/>
</dbReference>
<reference evidence="10 11" key="1">
    <citation type="submission" date="2015-01" db="EMBL/GenBank/DDBJ databases">
        <title>Evolution of Trichinella species and genotypes.</title>
        <authorList>
            <person name="Korhonen P.K."/>
            <person name="Edoardo P."/>
            <person name="Giuseppe L.R."/>
            <person name="Gasser R.B."/>
        </authorList>
    </citation>
    <scope>NUCLEOTIDE SEQUENCE [LARGE SCALE GENOMIC DNA]</scope>
    <source>
        <strain evidence="10">ISS1029</strain>
    </source>
</reference>
<accession>A0A0V1HVI0</accession>
<evidence type="ECO:0000256" key="4">
    <source>
        <dbReference type="ARBA" id="ARBA00022729"/>
    </source>
</evidence>
<dbReference type="AlphaFoldDB" id="A0A0V1HVI0"/>
<dbReference type="FunFam" id="2.10.25.10:FF:000053">
    <property type="entry name" value="Slit guidance ligand 2"/>
    <property type="match status" value="1"/>
</dbReference>
<feature type="transmembrane region" description="Helical" evidence="8">
    <location>
        <begin position="171"/>
        <end position="194"/>
    </location>
</feature>
<dbReference type="InterPro" id="IPR000742">
    <property type="entry name" value="EGF"/>
</dbReference>
<dbReference type="STRING" id="268475.A0A0V1HVI0"/>
<feature type="disulfide bond" evidence="7">
    <location>
        <begin position="40"/>
        <end position="49"/>
    </location>
</feature>
<organism evidence="10 11">
    <name type="scientific">Trichinella zimbabwensis</name>
    <dbReference type="NCBI Taxonomy" id="268475"/>
    <lineage>
        <taxon>Eukaryota</taxon>
        <taxon>Metazoa</taxon>
        <taxon>Ecdysozoa</taxon>
        <taxon>Nematoda</taxon>
        <taxon>Enoplea</taxon>
        <taxon>Dorylaimia</taxon>
        <taxon>Trichinellida</taxon>
        <taxon>Trichinellidae</taxon>
        <taxon>Trichinella</taxon>
    </lineage>
</organism>
<feature type="domain" description="EGF-like" evidence="9">
    <location>
        <begin position="124"/>
        <end position="162"/>
    </location>
</feature>
<comment type="subcellular location">
    <subcellularLocation>
        <location evidence="1">Secreted</location>
    </subcellularLocation>
</comment>
<keyword evidence="2" id="KW-0964">Secreted</keyword>
<dbReference type="Pfam" id="PF00008">
    <property type="entry name" value="EGF"/>
    <property type="match status" value="1"/>
</dbReference>
<dbReference type="SMART" id="SM00179">
    <property type="entry name" value="EGF_CA"/>
    <property type="match status" value="2"/>
</dbReference>
<evidence type="ECO:0000256" key="5">
    <source>
        <dbReference type="ARBA" id="ARBA00022737"/>
    </source>
</evidence>
<comment type="caution">
    <text evidence="10">The sequence shown here is derived from an EMBL/GenBank/DDBJ whole genome shotgun (WGS) entry which is preliminary data.</text>
</comment>
<keyword evidence="6 7" id="KW-1015">Disulfide bond</keyword>
<feature type="domain" description="EGF-like" evidence="9">
    <location>
        <begin position="86"/>
        <end position="123"/>
    </location>
</feature>
<evidence type="ECO:0000256" key="6">
    <source>
        <dbReference type="ARBA" id="ARBA00023157"/>
    </source>
</evidence>
<dbReference type="GO" id="GO:0005576">
    <property type="term" value="C:extracellular region"/>
    <property type="evidence" value="ECO:0007669"/>
    <property type="project" value="UniProtKB-SubCell"/>
</dbReference>
<evidence type="ECO:0000256" key="8">
    <source>
        <dbReference type="SAM" id="Phobius"/>
    </source>
</evidence>
<evidence type="ECO:0000259" key="9">
    <source>
        <dbReference type="PROSITE" id="PS50026"/>
    </source>
</evidence>
<feature type="domain" description="EGF-like" evidence="9">
    <location>
        <begin position="14"/>
        <end position="50"/>
    </location>
</feature>
<keyword evidence="5" id="KW-0677">Repeat</keyword>
<dbReference type="PROSITE" id="PS50026">
    <property type="entry name" value="EGF_3"/>
    <property type="match status" value="3"/>
</dbReference>
<sequence length="224" mass="25780">MLFFFFKQSFACSELTGNEYNPCQNGGTYYASLRGNICLCKWPYKGSYCEGLLILFLMNNFSKLFINFRFAFVIYIYIYIYCALSDKFLCYVKPCLNNGACKSDNLTHYSCECRMPYWGKRCERINYCLTDENPCNNGGTCIKVNDLYNCICPPGYAGIFCRTDYAASYRLYISIGTAVYLLVTTAIFCCVFIHCSKVYNNKFELLEIGLLSESVILNDVHLEK</sequence>
<evidence type="ECO:0000256" key="1">
    <source>
        <dbReference type="ARBA" id="ARBA00004613"/>
    </source>
</evidence>
<keyword evidence="8" id="KW-0472">Membrane</keyword>
<dbReference type="Gene3D" id="2.10.25.10">
    <property type="entry name" value="Laminin"/>
    <property type="match status" value="2"/>
</dbReference>
<keyword evidence="8" id="KW-0812">Transmembrane</keyword>
<evidence type="ECO:0000313" key="10">
    <source>
        <dbReference type="EMBL" id="KRZ14739.1"/>
    </source>
</evidence>
<dbReference type="InterPro" id="IPR051022">
    <property type="entry name" value="Notch_Cell-Fate_Det"/>
</dbReference>
<dbReference type="OrthoDB" id="5912267at2759"/>
<evidence type="ECO:0000256" key="2">
    <source>
        <dbReference type="ARBA" id="ARBA00022525"/>
    </source>
</evidence>
<evidence type="ECO:0000256" key="7">
    <source>
        <dbReference type="PROSITE-ProRule" id="PRU00076"/>
    </source>
</evidence>
<dbReference type="PANTHER" id="PTHR24049">
    <property type="entry name" value="CRUMBS FAMILY MEMBER"/>
    <property type="match status" value="1"/>
</dbReference>
<keyword evidence="8" id="KW-1133">Transmembrane helix</keyword>